<keyword evidence="1" id="KW-0805">Transcription regulation</keyword>
<dbReference type="PANTHER" id="PTHR31079:SF2">
    <property type="entry name" value="NAC DOMAIN CONTAINING PROTEIN 44-RELATED"/>
    <property type="match status" value="1"/>
</dbReference>
<evidence type="ECO:0000256" key="5">
    <source>
        <dbReference type="SAM" id="MobiDB-lite"/>
    </source>
</evidence>
<evidence type="ECO:0000256" key="2">
    <source>
        <dbReference type="ARBA" id="ARBA00023125"/>
    </source>
</evidence>
<dbReference type="InterPro" id="IPR044799">
    <property type="entry name" value="SOG1-like"/>
</dbReference>
<dbReference type="PROSITE" id="PS51005">
    <property type="entry name" value="NAC"/>
    <property type="match status" value="1"/>
</dbReference>
<feature type="domain" description="NAC" evidence="7">
    <location>
        <begin position="79"/>
        <end position="240"/>
    </location>
</feature>
<keyword evidence="6" id="KW-0472">Membrane</keyword>
<dbReference type="FunFam" id="2.170.150.80:FF:000009">
    <property type="entry name" value="NAC domain-containing protein 8"/>
    <property type="match status" value="1"/>
</dbReference>
<feature type="transmembrane region" description="Helical" evidence="6">
    <location>
        <begin position="12"/>
        <end position="31"/>
    </location>
</feature>
<dbReference type="InterPro" id="IPR036093">
    <property type="entry name" value="NAC_dom_sf"/>
</dbReference>
<dbReference type="PANTHER" id="PTHR31079">
    <property type="entry name" value="NAC DOMAIN-CONTAINING PROTEIN 73"/>
    <property type="match status" value="1"/>
</dbReference>
<reference evidence="8" key="1">
    <citation type="submission" date="2018-02" db="EMBL/GenBank/DDBJ databases">
        <authorList>
            <person name="Cohen D.B."/>
            <person name="Kent A.D."/>
        </authorList>
    </citation>
    <scope>NUCLEOTIDE SEQUENCE</scope>
</reference>
<name>A0A2N9I3N0_FAGSY</name>
<keyword evidence="2" id="KW-0238">DNA-binding</keyword>
<evidence type="ECO:0000256" key="1">
    <source>
        <dbReference type="ARBA" id="ARBA00023015"/>
    </source>
</evidence>
<dbReference type="EMBL" id="OIVN01005057">
    <property type="protein sequence ID" value="SPD20657.1"/>
    <property type="molecule type" value="Genomic_DNA"/>
</dbReference>
<keyword evidence="6" id="KW-1133">Transmembrane helix</keyword>
<organism evidence="8">
    <name type="scientific">Fagus sylvatica</name>
    <name type="common">Beechnut</name>
    <dbReference type="NCBI Taxonomy" id="28930"/>
    <lineage>
        <taxon>Eukaryota</taxon>
        <taxon>Viridiplantae</taxon>
        <taxon>Streptophyta</taxon>
        <taxon>Embryophyta</taxon>
        <taxon>Tracheophyta</taxon>
        <taxon>Spermatophyta</taxon>
        <taxon>Magnoliopsida</taxon>
        <taxon>eudicotyledons</taxon>
        <taxon>Gunneridae</taxon>
        <taxon>Pentapetalae</taxon>
        <taxon>rosids</taxon>
        <taxon>fabids</taxon>
        <taxon>Fagales</taxon>
        <taxon>Fagaceae</taxon>
        <taxon>Fagus</taxon>
    </lineage>
</organism>
<keyword evidence="6" id="KW-0812">Transmembrane</keyword>
<keyword evidence="4" id="KW-0539">Nucleus</keyword>
<gene>
    <name evidence="8" type="ORF">FSB_LOCUS48539</name>
</gene>
<evidence type="ECO:0000313" key="8">
    <source>
        <dbReference type="EMBL" id="SPD20657.1"/>
    </source>
</evidence>
<accession>A0A2N9I3N0</accession>
<feature type="region of interest" description="Disordered" evidence="5">
    <location>
        <begin position="259"/>
        <end position="291"/>
    </location>
</feature>
<evidence type="ECO:0000256" key="6">
    <source>
        <dbReference type="SAM" id="Phobius"/>
    </source>
</evidence>
<keyword evidence="3" id="KW-0804">Transcription</keyword>
<evidence type="ECO:0000259" key="7">
    <source>
        <dbReference type="PROSITE" id="PS51005"/>
    </source>
</evidence>
<evidence type="ECO:0000256" key="4">
    <source>
        <dbReference type="ARBA" id="ARBA00023242"/>
    </source>
</evidence>
<dbReference type="GO" id="GO:0005634">
    <property type="term" value="C:nucleus"/>
    <property type="evidence" value="ECO:0007669"/>
    <property type="project" value="TreeGrafter"/>
</dbReference>
<dbReference type="InterPro" id="IPR003441">
    <property type="entry name" value="NAC-dom"/>
</dbReference>
<dbReference type="Pfam" id="PF02365">
    <property type="entry name" value="NAM"/>
    <property type="match status" value="1"/>
</dbReference>
<dbReference type="Gene3D" id="2.170.150.80">
    <property type="entry name" value="NAC domain"/>
    <property type="match status" value="1"/>
</dbReference>
<dbReference type="GO" id="GO:0000976">
    <property type="term" value="F:transcription cis-regulatory region binding"/>
    <property type="evidence" value="ECO:0007669"/>
    <property type="project" value="TreeGrafter"/>
</dbReference>
<dbReference type="AlphaFoldDB" id="A0A2N9I3N0"/>
<protein>
    <recommendedName>
        <fullName evidence="7">NAC domain-containing protein</fullName>
    </recommendedName>
</protein>
<proteinExistence type="predicted"/>
<evidence type="ECO:0000256" key="3">
    <source>
        <dbReference type="ARBA" id="ARBA00023163"/>
    </source>
</evidence>
<dbReference type="GO" id="GO:0003700">
    <property type="term" value="F:DNA-binding transcription factor activity"/>
    <property type="evidence" value="ECO:0007669"/>
    <property type="project" value="InterPro"/>
</dbReference>
<sequence length="482" mass="53930">MHFSNDVLLKMWSPACSFMLTHVFHFWAWLINSRGLARKVRNATCSPAYQIKDCGANRECPNCHYRIDNSDVSPEWPGLPVGVKFEPSDAELLEHLAAKCGVGNSKPHLFIDEFIQTLEGDKGICYSHPKDLPGAKKDGSSVHFFHRTINAYASGQRKRRKIHSEHNLTEGPVRWHKTGKTKPVMENGVQKGCKKIMVLYKSSKKGTKPDKSNWVMHQYHLGTEENEKEGEFVVSRILYQQQKQSEINDDNLVVEDSDVKTLRTSPRTPNANPPNPPRPGKSVQSDDVGDNNVLLPSLQEVEFASEESHAPPLDFQTEDNMDYPAWLAGESQAVENSGLNSMDDSLLCKEIFESCAPLNNSGLNYSSYTGLASNTNEMTANNNASSGFADLENLELDTPPDFYLSDLQFGSQESIFSWIDRIFFDRNDLTLWLQGHWSLPVSSGACFLNSARLQGTPDHGVGRSFQLSSTGDQAWELIPWSG</sequence>
<dbReference type="SUPFAM" id="SSF101941">
    <property type="entry name" value="NAC domain"/>
    <property type="match status" value="1"/>
</dbReference>